<sequence>MRKIAFVLYTNQPFGVSYLGGIPGKKISILEKKLLESLGDKWDVTFEWEKSKKEGHLDALIIPDPFPPVLNEEKVFEVRVPAILFYEMNIDEIAKIIEKELSNESDAAEEFKS</sequence>
<keyword evidence="2" id="KW-1185">Reference proteome</keyword>
<gene>
    <name evidence="1" type="ORF">CBF27_05960</name>
</gene>
<evidence type="ECO:0000313" key="1">
    <source>
        <dbReference type="EMBL" id="RSU12517.1"/>
    </source>
</evidence>
<proteinExistence type="predicted"/>
<dbReference type="RefSeq" id="WP_126813390.1">
    <property type="nucleotide sequence ID" value="NZ_NGKC01000005.1"/>
</dbReference>
<dbReference type="EMBL" id="NGKC01000005">
    <property type="protein sequence ID" value="RSU12517.1"/>
    <property type="molecule type" value="Genomic_DNA"/>
</dbReference>
<protein>
    <submittedName>
        <fullName evidence="1">Uncharacterized protein</fullName>
    </submittedName>
</protein>
<organism evidence="1 2">
    <name type="scientific">Vagococcus acidifermentans</name>
    <dbReference type="NCBI Taxonomy" id="564710"/>
    <lineage>
        <taxon>Bacteria</taxon>
        <taxon>Bacillati</taxon>
        <taxon>Bacillota</taxon>
        <taxon>Bacilli</taxon>
        <taxon>Lactobacillales</taxon>
        <taxon>Enterococcaceae</taxon>
        <taxon>Vagococcus</taxon>
    </lineage>
</organism>
<comment type="caution">
    <text evidence="1">The sequence shown here is derived from an EMBL/GenBank/DDBJ whole genome shotgun (WGS) entry which is preliminary data.</text>
</comment>
<accession>A0A430AWS5</accession>
<reference evidence="1 2" key="1">
    <citation type="submission" date="2017-05" db="EMBL/GenBank/DDBJ databases">
        <title>Vagococcus spp. assemblies.</title>
        <authorList>
            <person name="Gulvik C.A."/>
        </authorList>
    </citation>
    <scope>NUCLEOTIDE SEQUENCE [LARGE SCALE GENOMIC DNA]</scope>
    <source>
        <strain evidence="1 2">LMG 24798</strain>
    </source>
</reference>
<evidence type="ECO:0000313" key="2">
    <source>
        <dbReference type="Proteomes" id="UP000286773"/>
    </source>
</evidence>
<dbReference type="Proteomes" id="UP000286773">
    <property type="component" value="Unassembled WGS sequence"/>
</dbReference>
<dbReference type="AlphaFoldDB" id="A0A430AWS5"/>
<name>A0A430AWS5_9ENTE</name>
<dbReference type="OrthoDB" id="2191604at2"/>